<name>A0A845BRM5_9NEIS</name>
<comment type="similarity">
    <text evidence="1">Belongs to the enoyl-CoA hydratase/isomerase family.</text>
</comment>
<keyword evidence="2" id="KW-0413">Isomerase</keyword>
<dbReference type="RefSeq" id="WP_160796143.1">
    <property type="nucleotide sequence ID" value="NZ_WSSB01000006.1"/>
</dbReference>
<dbReference type="Gene3D" id="1.10.12.10">
    <property type="entry name" value="Lyase 2-enoyl-coa Hydratase, Chain A, domain 2"/>
    <property type="match status" value="1"/>
</dbReference>
<evidence type="ECO:0000313" key="3">
    <source>
        <dbReference type="Proteomes" id="UP000467214"/>
    </source>
</evidence>
<dbReference type="InterPro" id="IPR029045">
    <property type="entry name" value="ClpP/crotonase-like_dom_sf"/>
</dbReference>
<dbReference type="InterPro" id="IPR051683">
    <property type="entry name" value="Enoyl-CoA_Hydratase/Isomerase"/>
</dbReference>
<reference evidence="2 3" key="1">
    <citation type="submission" date="2019-12" db="EMBL/GenBank/DDBJ databases">
        <title>Neisseriaceae gen. nov. sp. Genome sequencing and assembly.</title>
        <authorList>
            <person name="Liu Z."/>
            <person name="Li A."/>
        </authorList>
    </citation>
    <scope>NUCLEOTIDE SEQUENCE [LARGE SCALE GENOMIC DNA]</scope>
    <source>
        <strain evidence="2 3">B2N2-7</strain>
    </source>
</reference>
<dbReference type="Gene3D" id="3.90.226.10">
    <property type="entry name" value="2-enoyl-CoA Hydratase, Chain A, domain 1"/>
    <property type="match status" value="1"/>
</dbReference>
<protein>
    <submittedName>
        <fullName evidence="2">Enoyl-CoA hydratase/isomerase family protein</fullName>
        <ecNumber evidence="2">4.2.1.17</ecNumber>
    </submittedName>
</protein>
<sequence length="265" mass="27910">MDSTILEIEHSAAIATLWLNRPALHNALNEALIDALTHALNALASDASVRVIVLAGRGASFCAGADLDWMRRAAGFSDAQNLADAQALATLLKTLYRCPKPVIARVHGAALAGGMGLVAACDIAIATPEARFGLSEVRLGLIPATIAPYVSEAIGLRAMRRYTLSAERLQADTAWRLGLIHEIVAPDMLDSSIAAVAQQLVQGAPGALAQSKKLLRAVADGSTSDDALLAETAALIARTRAGSEAREGLAAFFDKRRPAWQEEQD</sequence>
<dbReference type="PANTHER" id="PTHR42964">
    <property type="entry name" value="ENOYL-COA HYDRATASE"/>
    <property type="match status" value="1"/>
</dbReference>
<keyword evidence="3" id="KW-1185">Reference proteome</keyword>
<dbReference type="SUPFAM" id="SSF52096">
    <property type="entry name" value="ClpP/crotonase"/>
    <property type="match status" value="1"/>
</dbReference>
<organism evidence="2 3">
    <name type="scientific">Craterilacuibacter sinensis</name>
    <dbReference type="NCBI Taxonomy" id="2686017"/>
    <lineage>
        <taxon>Bacteria</taxon>
        <taxon>Pseudomonadati</taxon>
        <taxon>Pseudomonadota</taxon>
        <taxon>Betaproteobacteria</taxon>
        <taxon>Neisseriales</taxon>
        <taxon>Neisseriaceae</taxon>
        <taxon>Craterilacuibacter</taxon>
    </lineage>
</organism>
<dbReference type="Pfam" id="PF00378">
    <property type="entry name" value="ECH_1"/>
    <property type="match status" value="1"/>
</dbReference>
<dbReference type="GO" id="GO:0016853">
    <property type="term" value="F:isomerase activity"/>
    <property type="evidence" value="ECO:0007669"/>
    <property type="project" value="UniProtKB-KW"/>
</dbReference>
<dbReference type="GO" id="GO:0008300">
    <property type="term" value="P:isoprenoid catabolic process"/>
    <property type="evidence" value="ECO:0007669"/>
    <property type="project" value="TreeGrafter"/>
</dbReference>
<dbReference type="CDD" id="cd06558">
    <property type="entry name" value="crotonase-like"/>
    <property type="match status" value="1"/>
</dbReference>
<dbReference type="EC" id="4.2.1.17" evidence="2"/>
<evidence type="ECO:0000256" key="1">
    <source>
        <dbReference type="ARBA" id="ARBA00005254"/>
    </source>
</evidence>
<dbReference type="GO" id="GO:0004300">
    <property type="term" value="F:enoyl-CoA hydratase activity"/>
    <property type="evidence" value="ECO:0007669"/>
    <property type="project" value="UniProtKB-EC"/>
</dbReference>
<dbReference type="AlphaFoldDB" id="A0A845BRM5"/>
<gene>
    <name evidence="2" type="ORF">GQF02_07765</name>
</gene>
<dbReference type="InterPro" id="IPR001753">
    <property type="entry name" value="Enoyl-CoA_hydra/iso"/>
</dbReference>
<comment type="caution">
    <text evidence="2">The sequence shown here is derived from an EMBL/GenBank/DDBJ whole genome shotgun (WGS) entry which is preliminary data.</text>
</comment>
<evidence type="ECO:0000313" key="2">
    <source>
        <dbReference type="EMBL" id="MXR36866.1"/>
    </source>
</evidence>
<dbReference type="PANTHER" id="PTHR42964:SF1">
    <property type="entry name" value="POLYKETIDE BIOSYNTHESIS ENOYL-COA HYDRATASE PKSH-RELATED"/>
    <property type="match status" value="1"/>
</dbReference>
<dbReference type="Proteomes" id="UP000467214">
    <property type="component" value="Unassembled WGS sequence"/>
</dbReference>
<proteinExistence type="inferred from homology"/>
<dbReference type="EMBL" id="WSSB01000006">
    <property type="protein sequence ID" value="MXR36866.1"/>
    <property type="molecule type" value="Genomic_DNA"/>
</dbReference>
<accession>A0A845BRM5</accession>
<keyword evidence="2" id="KW-0456">Lyase</keyword>
<dbReference type="InterPro" id="IPR014748">
    <property type="entry name" value="Enoyl-CoA_hydra_C"/>
</dbReference>